<sequence length="243" mass="25735">MILRRVHPAAPAEGAVLDVDGAGARERLLKWYAPGEGESIRLNFVTTLDGRVTGEDGTSGSLTAGADRMILGVIREHADVILVGASTVRAESYRLPRRTPLAIVTSSGDLSGHEFEPREDAPDVLVLAPGSATDAVRRSLRGIRHTILPLPDRSEPATALEILGALRAHGAERMVCEGGPGLAGRLLAAGLVDEVCLTTVPRLGGSGISLLPDDDGAITRWAPRQLLLDGDGVHYARWARRVD</sequence>
<evidence type="ECO:0000313" key="5">
    <source>
        <dbReference type="EMBL" id="MBA8847019.1"/>
    </source>
</evidence>
<protein>
    <submittedName>
        <fullName evidence="5">Riboflavin biosynthesis pyrimidine reductase</fullName>
    </submittedName>
</protein>
<name>A0A839E2W2_9MICO</name>
<evidence type="ECO:0000313" key="6">
    <source>
        <dbReference type="Proteomes" id="UP000585905"/>
    </source>
</evidence>
<dbReference type="RefSeq" id="WP_182489842.1">
    <property type="nucleotide sequence ID" value="NZ_BAAAOV010000009.1"/>
</dbReference>
<keyword evidence="6" id="KW-1185">Reference proteome</keyword>
<dbReference type="Proteomes" id="UP000585905">
    <property type="component" value="Unassembled WGS sequence"/>
</dbReference>
<keyword evidence="3" id="KW-0560">Oxidoreductase</keyword>
<evidence type="ECO:0000259" key="4">
    <source>
        <dbReference type="Pfam" id="PF01872"/>
    </source>
</evidence>
<dbReference type="PANTHER" id="PTHR38011:SF7">
    <property type="entry name" value="2,5-DIAMINO-6-RIBOSYLAMINO-4(3H)-PYRIMIDINONE 5'-PHOSPHATE REDUCTASE"/>
    <property type="match status" value="1"/>
</dbReference>
<dbReference type="Pfam" id="PF01872">
    <property type="entry name" value="RibD_C"/>
    <property type="match status" value="1"/>
</dbReference>
<comment type="caution">
    <text evidence="5">The sequence shown here is derived from an EMBL/GenBank/DDBJ whole genome shotgun (WGS) entry which is preliminary data.</text>
</comment>
<dbReference type="AlphaFoldDB" id="A0A839E2W2"/>
<dbReference type="GO" id="GO:0009231">
    <property type="term" value="P:riboflavin biosynthetic process"/>
    <property type="evidence" value="ECO:0007669"/>
    <property type="project" value="InterPro"/>
</dbReference>
<dbReference type="PANTHER" id="PTHR38011">
    <property type="entry name" value="DIHYDROFOLATE REDUCTASE FAMILY PROTEIN (AFU_ORTHOLOGUE AFUA_8G06820)"/>
    <property type="match status" value="1"/>
</dbReference>
<dbReference type="InterPro" id="IPR050765">
    <property type="entry name" value="Riboflavin_Biosynth_HTPR"/>
</dbReference>
<reference evidence="5 6" key="1">
    <citation type="submission" date="2020-07" db="EMBL/GenBank/DDBJ databases">
        <title>Sequencing the genomes of 1000 actinobacteria strains.</title>
        <authorList>
            <person name="Klenk H.-P."/>
        </authorList>
    </citation>
    <scope>NUCLEOTIDE SEQUENCE [LARGE SCALE GENOMIC DNA]</scope>
    <source>
        <strain evidence="5 6">DSM 19663</strain>
    </source>
</reference>
<organism evidence="5 6">
    <name type="scientific">Microcella alkalica</name>
    <dbReference type="NCBI Taxonomy" id="355930"/>
    <lineage>
        <taxon>Bacteria</taxon>
        <taxon>Bacillati</taxon>
        <taxon>Actinomycetota</taxon>
        <taxon>Actinomycetes</taxon>
        <taxon>Micrococcales</taxon>
        <taxon>Microbacteriaceae</taxon>
        <taxon>Microcella</taxon>
    </lineage>
</organism>
<proteinExistence type="predicted"/>
<feature type="domain" description="Bacterial bifunctional deaminase-reductase C-terminal" evidence="4">
    <location>
        <begin position="40"/>
        <end position="234"/>
    </location>
</feature>
<keyword evidence="2" id="KW-0521">NADP</keyword>
<evidence type="ECO:0000256" key="1">
    <source>
        <dbReference type="ARBA" id="ARBA00005104"/>
    </source>
</evidence>
<dbReference type="EMBL" id="JACGWX010000001">
    <property type="protein sequence ID" value="MBA8847019.1"/>
    <property type="molecule type" value="Genomic_DNA"/>
</dbReference>
<dbReference type="InterPro" id="IPR024072">
    <property type="entry name" value="DHFR-like_dom_sf"/>
</dbReference>
<dbReference type="SUPFAM" id="SSF53597">
    <property type="entry name" value="Dihydrofolate reductase-like"/>
    <property type="match status" value="1"/>
</dbReference>
<gene>
    <name evidence="5" type="ORF">FHX53_000583</name>
</gene>
<dbReference type="Gene3D" id="3.40.430.10">
    <property type="entry name" value="Dihydrofolate Reductase, subunit A"/>
    <property type="match status" value="1"/>
</dbReference>
<evidence type="ECO:0000256" key="2">
    <source>
        <dbReference type="ARBA" id="ARBA00022857"/>
    </source>
</evidence>
<dbReference type="InterPro" id="IPR002734">
    <property type="entry name" value="RibDG_C"/>
</dbReference>
<evidence type="ECO:0000256" key="3">
    <source>
        <dbReference type="ARBA" id="ARBA00023002"/>
    </source>
</evidence>
<comment type="pathway">
    <text evidence="1">Cofactor biosynthesis; riboflavin biosynthesis.</text>
</comment>
<dbReference type="GO" id="GO:0008703">
    <property type="term" value="F:5-amino-6-(5-phosphoribosylamino)uracil reductase activity"/>
    <property type="evidence" value="ECO:0007669"/>
    <property type="project" value="InterPro"/>
</dbReference>
<accession>A0A839E2W2</accession>